<comment type="caution">
    <text evidence="15">The sequence shown here is derived from an EMBL/GenBank/DDBJ whole genome shotgun (WGS) entry which is preliminary data.</text>
</comment>
<dbReference type="GO" id="GO:0120020">
    <property type="term" value="F:cholesterol transfer activity"/>
    <property type="evidence" value="ECO:0007669"/>
    <property type="project" value="TreeGrafter"/>
</dbReference>
<evidence type="ECO:0000256" key="1">
    <source>
        <dbReference type="ARBA" id="ARBA00004613"/>
    </source>
</evidence>
<evidence type="ECO:0000256" key="5">
    <source>
        <dbReference type="ARBA" id="ARBA00022548"/>
    </source>
</evidence>
<feature type="transmembrane region" description="Helical" evidence="14">
    <location>
        <begin position="65"/>
        <end position="84"/>
    </location>
</feature>
<keyword evidence="6" id="KW-0732">Signal</keyword>
<dbReference type="GO" id="GO:1903561">
    <property type="term" value="C:extracellular vesicle"/>
    <property type="evidence" value="ECO:0007669"/>
    <property type="project" value="TreeGrafter"/>
</dbReference>
<evidence type="ECO:0000256" key="12">
    <source>
        <dbReference type="ARBA" id="ARBA00023221"/>
    </source>
</evidence>
<comment type="subcellular location">
    <subcellularLocation>
        <location evidence="1">Secreted</location>
    </subcellularLocation>
</comment>
<keyword evidence="8" id="KW-0345">HDL</keyword>
<dbReference type="Gene3D" id="1.20.120.20">
    <property type="entry name" value="Apolipoprotein"/>
    <property type="match status" value="2"/>
</dbReference>
<keyword evidence="4" id="KW-0964">Secreted</keyword>
<dbReference type="GO" id="GO:0008203">
    <property type="term" value="P:cholesterol metabolic process"/>
    <property type="evidence" value="ECO:0007669"/>
    <property type="project" value="UniProtKB-KW"/>
</dbReference>
<keyword evidence="12" id="KW-0753">Steroid metabolism</keyword>
<dbReference type="GO" id="GO:0042157">
    <property type="term" value="P:lipoprotein metabolic process"/>
    <property type="evidence" value="ECO:0007669"/>
    <property type="project" value="InterPro"/>
</dbReference>
<dbReference type="PANTHER" id="PTHR18976">
    <property type="entry name" value="APOLIPOPROTEIN"/>
    <property type="match status" value="1"/>
</dbReference>
<keyword evidence="11" id="KW-1207">Sterol metabolism</keyword>
<sequence>MDFLAKGNSEDRVRQGDSKALAPGLWDHSFLACYKSCWTSTAGHKHCPVDLQIHSQNSGLRTMKVLVVLVLAVFSGCHANLFYADAPKPQMEVMVDSFWDYVAKATETADDTLQMIRKTQFGQEVSARLTEGSELANTYALSLQEQLPPTALDMITKVTEEADVLRERVITELGTVRERLEPYTDDIQAKIQQRVEQLKQELAPYADSVDTEALRTTLTQKSEELKTNLEQSVKDLQTQLGPYTEDLKQKVDLHLQDFKERVAPMTEQVQSELTQRAQQVKELATPYVEGLREKLDPYTQDLQARLTSLFNSFVKAN</sequence>
<keyword evidence="14" id="KW-1133">Transmembrane helix</keyword>
<evidence type="ECO:0000313" key="16">
    <source>
        <dbReference type="Proteomes" id="UP001153269"/>
    </source>
</evidence>
<dbReference type="GO" id="GO:0033700">
    <property type="term" value="P:phospholipid efflux"/>
    <property type="evidence" value="ECO:0007669"/>
    <property type="project" value="TreeGrafter"/>
</dbReference>
<dbReference type="Pfam" id="PF01442">
    <property type="entry name" value="Apolipoprotein"/>
    <property type="match status" value="1"/>
</dbReference>
<dbReference type="AlphaFoldDB" id="A0A9N7Z4T3"/>
<evidence type="ECO:0000256" key="4">
    <source>
        <dbReference type="ARBA" id="ARBA00022525"/>
    </source>
</evidence>
<keyword evidence="3" id="KW-0813">Transport</keyword>
<gene>
    <name evidence="15" type="ORF">PLEPLA_LOCUS37840</name>
</gene>
<reference evidence="15" key="1">
    <citation type="submission" date="2020-03" db="EMBL/GenBank/DDBJ databases">
        <authorList>
            <person name="Weist P."/>
        </authorList>
    </citation>
    <scope>NUCLEOTIDE SEQUENCE</scope>
</reference>
<keyword evidence="14" id="KW-0812">Transmembrane</keyword>
<comment type="similarity">
    <text evidence="2">Belongs to the apolipoprotein A1/A4/E family.</text>
</comment>
<dbReference type="PANTHER" id="PTHR18976:SF28">
    <property type="entry name" value="APOLIPOPROTEIN A-IV-RELATED"/>
    <property type="match status" value="1"/>
</dbReference>
<evidence type="ECO:0008006" key="17">
    <source>
        <dbReference type="Google" id="ProtNLM"/>
    </source>
</evidence>
<evidence type="ECO:0000256" key="11">
    <source>
        <dbReference type="ARBA" id="ARBA00023166"/>
    </source>
</evidence>
<keyword evidence="7" id="KW-0677">Repeat</keyword>
<keyword evidence="16" id="KW-1185">Reference proteome</keyword>
<dbReference type="InterPro" id="IPR050163">
    <property type="entry name" value="Apolipoprotein_A1/A4/E"/>
</dbReference>
<accession>A0A9N7Z4T3</accession>
<evidence type="ECO:0000256" key="9">
    <source>
        <dbReference type="ARBA" id="ARBA00023055"/>
    </source>
</evidence>
<keyword evidence="14" id="KW-0472">Membrane</keyword>
<evidence type="ECO:0000256" key="3">
    <source>
        <dbReference type="ARBA" id="ARBA00022448"/>
    </source>
</evidence>
<dbReference type="GO" id="GO:0055090">
    <property type="term" value="P:acylglycerol homeostasis"/>
    <property type="evidence" value="ECO:0007669"/>
    <property type="project" value="TreeGrafter"/>
</dbReference>
<dbReference type="GO" id="GO:0034364">
    <property type="term" value="C:high-density lipoprotein particle"/>
    <property type="evidence" value="ECO:0007669"/>
    <property type="project" value="UniProtKB-KW"/>
</dbReference>
<evidence type="ECO:0000313" key="15">
    <source>
        <dbReference type="EMBL" id="CAB1450151.1"/>
    </source>
</evidence>
<protein>
    <recommendedName>
        <fullName evidence="17">Apolipoprotein A-IV</fullName>
    </recommendedName>
</protein>
<dbReference type="OrthoDB" id="9048614at2759"/>
<dbReference type="FunFam" id="1.20.120.20:FF:000008">
    <property type="entry name" value="Apolipoprotein A-IV a"/>
    <property type="match status" value="1"/>
</dbReference>
<keyword evidence="10" id="KW-0443">Lipid metabolism</keyword>
<dbReference type="InterPro" id="IPR000074">
    <property type="entry name" value="ApoA_E"/>
</dbReference>
<proteinExistence type="inferred from homology"/>
<comment type="function">
    <text evidence="13">Participates in the reverse transport of cholesterol from tissues to the liver for excretion by promoting cholesterol efflux from tissues and by acting as a cofactor for the lecithin cholesterol acyltransferase (LCAT).</text>
</comment>
<evidence type="ECO:0000256" key="7">
    <source>
        <dbReference type="ARBA" id="ARBA00022737"/>
    </source>
</evidence>
<dbReference type="GO" id="GO:0042627">
    <property type="term" value="C:chylomicron"/>
    <property type="evidence" value="ECO:0007669"/>
    <property type="project" value="TreeGrafter"/>
</dbReference>
<organism evidence="15 16">
    <name type="scientific">Pleuronectes platessa</name>
    <name type="common">European plaice</name>
    <dbReference type="NCBI Taxonomy" id="8262"/>
    <lineage>
        <taxon>Eukaryota</taxon>
        <taxon>Metazoa</taxon>
        <taxon>Chordata</taxon>
        <taxon>Craniata</taxon>
        <taxon>Vertebrata</taxon>
        <taxon>Euteleostomi</taxon>
        <taxon>Actinopterygii</taxon>
        <taxon>Neopterygii</taxon>
        <taxon>Teleostei</taxon>
        <taxon>Neoteleostei</taxon>
        <taxon>Acanthomorphata</taxon>
        <taxon>Carangaria</taxon>
        <taxon>Pleuronectiformes</taxon>
        <taxon>Pleuronectoidei</taxon>
        <taxon>Pleuronectidae</taxon>
        <taxon>Pleuronectes</taxon>
    </lineage>
</organism>
<dbReference type="GO" id="GO:0005543">
    <property type="term" value="F:phospholipid binding"/>
    <property type="evidence" value="ECO:0007669"/>
    <property type="project" value="TreeGrafter"/>
</dbReference>
<dbReference type="FunFam" id="1.20.120.20:FF:000007">
    <property type="entry name" value="Apolipoprotein A-IV a"/>
    <property type="match status" value="1"/>
</dbReference>
<evidence type="ECO:0000256" key="14">
    <source>
        <dbReference type="SAM" id="Phobius"/>
    </source>
</evidence>
<evidence type="ECO:0000256" key="8">
    <source>
        <dbReference type="ARBA" id="ARBA00022850"/>
    </source>
</evidence>
<dbReference type="GO" id="GO:0034362">
    <property type="term" value="C:low-density lipoprotein particle"/>
    <property type="evidence" value="ECO:0007669"/>
    <property type="project" value="TreeGrafter"/>
</dbReference>
<dbReference type="SUPFAM" id="SSF58113">
    <property type="entry name" value="Apolipoprotein A-I"/>
    <property type="match status" value="1"/>
</dbReference>
<dbReference type="Proteomes" id="UP001153269">
    <property type="component" value="Unassembled WGS sequence"/>
</dbReference>
<keyword evidence="5" id="KW-0153">Cholesterol metabolism</keyword>
<dbReference type="GO" id="GO:0033344">
    <property type="term" value="P:cholesterol efflux"/>
    <property type="evidence" value="ECO:0007669"/>
    <property type="project" value="TreeGrafter"/>
</dbReference>
<evidence type="ECO:0000256" key="13">
    <source>
        <dbReference type="ARBA" id="ARBA00037506"/>
    </source>
</evidence>
<dbReference type="EMBL" id="CADEAL010004043">
    <property type="protein sequence ID" value="CAB1450151.1"/>
    <property type="molecule type" value="Genomic_DNA"/>
</dbReference>
<name>A0A9N7Z4T3_PLEPL</name>
<keyword evidence="9" id="KW-0445">Lipid transport</keyword>
<evidence type="ECO:0000256" key="2">
    <source>
        <dbReference type="ARBA" id="ARBA00008788"/>
    </source>
</evidence>
<dbReference type="GO" id="GO:0060228">
    <property type="term" value="F:phosphatidylcholine-sterol O-acyltransferase activator activity"/>
    <property type="evidence" value="ECO:0007669"/>
    <property type="project" value="TreeGrafter"/>
</dbReference>
<evidence type="ECO:0000256" key="6">
    <source>
        <dbReference type="ARBA" id="ARBA00022729"/>
    </source>
</evidence>
<dbReference type="GO" id="GO:0034361">
    <property type="term" value="C:very-low-density lipoprotein particle"/>
    <property type="evidence" value="ECO:0007669"/>
    <property type="project" value="TreeGrafter"/>
</dbReference>
<evidence type="ECO:0000256" key="10">
    <source>
        <dbReference type="ARBA" id="ARBA00023098"/>
    </source>
</evidence>